<dbReference type="Proteomes" id="UP001304071">
    <property type="component" value="Chromosome 1"/>
</dbReference>
<dbReference type="EMBL" id="CP138203">
    <property type="protein sequence ID" value="WPC72924.1"/>
    <property type="molecule type" value="Genomic_DNA"/>
</dbReference>
<organism evidence="1 2">
    <name type="scientific">Vibrio porteresiae DSM 19223</name>
    <dbReference type="NCBI Taxonomy" id="1123496"/>
    <lineage>
        <taxon>Bacteria</taxon>
        <taxon>Pseudomonadati</taxon>
        <taxon>Pseudomonadota</taxon>
        <taxon>Gammaproteobacteria</taxon>
        <taxon>Vibrionales</taxon>
        <taxon>Vibrionaceae</taxon>
        <taxon>Vibrio</taxon>
    </lineage>
</organism>
<gene>
    <name evidence="1" type="ORF">R8Z52_12395</name>
</gene>
<dbReference type="Gene3D" id="2.40.10.270">
    <property type="entry name" value="Bacteriophage SPP1 head-tail adaptor protein"/>
    <property type="match status" value="1"/>
</dbReference>
<dbReference type="InterPro" id="IPR008767">
    <property type="entry name" value="Phage_SPP1_head-tail_adaptor"/>
</dbReference>
<name>A0ABZ0Q903_9VIBR</name>
<dbReference type="Pfam" id="PF05521">
    <property type="entry name" value="Phage_HCP"/>
    <property type="match status" value="1"/>
</dbReference>
<dbReference type="InterPro" id="IPR038666">
    <property type="entry name" value="SSP1_head-tail_sf"/>
</dbReference>
<evidence type="ECO:0000313" key="2">
    <source>
        <dbReference type="Proteomes" id="UP001304071"/>
    </source>
</evidence>
<proteinExistence type="predicted"/>
<dbReference type="RefSeq" id="WP_261892734.1">
    <property type="nucleotide sequence ID" value="NZ_AP024895.1"/>
</dbReference>
<reference evidence="1 2" key="1">
    <citation type="submission" date="2023-11" db="EMBL/GenBank/DDBJ databases">
        <title>Plant-associative lifestyle of Vibrio porteresiae and its evolutionary dynamics.</title>
        <authorList>
            <person name="Rameshkumar N."/>
            <person name="Kirti K."/>
        </authorList>
    </citation>
    <scope>NUCLEOTIDE SEQUENCE [LARGE SCALE GENOMIC DNA]</scope>
    <source>
        <strain evidence="1 2">MSSRF30</strain>
    </source>
</reference>
<keyword evidence="2" id="KW-1185">Reference proteome</keyword>
<accession>A0ABZ0Q903</accession>
<sequence length="120" mass="13657">MLAHRLRHSIKIQSPIESQDDDSGEIITIWQDIELSTGKSDIPAEVLTGGGKESYAENSKFSEVAARINIRWFPYPQQELYKCRIIWESQIMNIIDVQTDLTARQEWRFKCEAGVSVSGG</sequence>
<protein>
    <submittedName>
        <fullName evidence="1">Head-tail adaptor protein</fullName>
    </submittedName>
</protein>
<evidence type="ECO:0000313" key="1">
    <source>
        <dbReference type="EMBL" id="WPC72924.1"/>
    </source>
</evidence>